<gene>
    <name evidence="2" type="ORF">SAMN04487818_102190</name>
</gene>
<dbReference type="GO" id="GO:0016853">
    <property type="term" value="F:isomerase activity"/>
    <property type="evidence" value="ECO:0007669"/>
    <property type="project" value="UniProtKB-KW"/>
</dbReference>
<proteinExistence type="predicted"/>
<reference evidence="3" key="1">
    <citation type="submission" date="2016-10" db="EMBL/GenBank/DDBJ databases">
        <authorList>
            <person name="Varghese N."/>
            <person name="Submissions S."/>
        </authorList>
    </citation>
    <scope>NUCLEOTIDE SEQUENCE [LARGE SCALE GENOMIC DNA]</scope>
    <source>
        <strain evidence="3">DSM 44260</strain>
    </source>
</reference>
<keyword evidence="2" id="KW-0413">Isomerase</keyword>
<evidence type="ECO:0000313" key="2">
    <source>
        <dbReference type="EMBL" id="SER23777.1"/>
    </source>
</evidence>
<evidence type="ECO:0000259" key="1">
    <source>
        <dbReference type="Pfam" id="PF12680"/>
    </source>
</evidence>
<evidence type="ECO:0000313" key="3">
    <source>
        <dbReference type="Proteomes" id="UP000199051"/>
    </source>
</evidence>
<dbReference type="STRING" id="155974.SAMN04487818_102190"/>
<dbReference type="EMBL" id="FOGI01000002">
    <property type="protein sequence ID" value="SER23777.1"/>
    <property type="molecule type" value="Genomic_DNA"/>
</dbReference>
<dbReference type="CDD" id="cd00531">
    <property type="entry name" value="NTF2_like"/>
    <property type="match status" value="1"/>
</dbReference>
<sequence>MSTTHPRLDGPPRLWLLDGLIEAVRAVSDRADPLDETVLCLAESAAIAAASVESARSEPPGSSARRAAMARSLAAARAAVVCATYALADEPRVEWSKTMTTTDQAVDGAALARAVYDRVDADDVEGLLALFTEDCVYTRPGYQPWVGHAGLATFYREVRSIRSGAHTLTAVLATGRDVAVHGEFHGLLRTGDEVHLRFAEFLELAADGRVARRITYYFAPLA</sequence>
<dbReference type="RefSeq" id="WP_245782197.1">
    <property type="nucleotide sequence ID" value="NZ_FOGI01000002.1"/>
</dbReference>
<dbReference type="Gene3D" id="3.10.450.50">
    <property type="match status" value="1"/>
</dbReference>
<dbReference type="InterPro" id="IPR032710">
    <property type="entry name" value="NTF2-like_dom_sf"/>
</dbReference>
<accession>A0A1H9MJZ2</accession>
<keyword evidence="3" id="KW-1185">Reference proteome</keyword>
<name>A0A1H9MJZ2_9PSEU</name>
<dbReference type="Proteomes" id="UP000199051">
    <property type="component" value="Unassembled WGS sequence"/>
</dbReference>
<organism evidence="2 3">
    <name type="scientific">Actinokineospora terrae</name>
    <dbReference type="NCBI Taxonomy" id="155974"/>
    <lineage>
        <taxon>Bacteria</taxon>
        <taxon>Bacillati</taxon>
        <taxon>Actinomycetota</taxon>
        <taxon>Actinomycetes</taxon>
        <taxon>Pseudonocardiales</taxon>
        <taxon>Pseudonocardiaceae</taxon>
        <taxon>Actinokineospora</taxon>
    </lineage>
</organism>
<dbReference type="Pfam" id="PF12680">
    <property type="entry name" value="SnoaL_2"/>
    <property type="match status" value="1"/>
</dbReference>
<feature type="domain" description="SnoaL-like" evidence="1">
    <location>
        <begin position="112"/>
        <end position="212"/>
    </location>
</feature>
<dbReference type="InterPro" id="IPR037401">
    <property type="entry name" value="SnoaL-like"/>
</dbReference>
<dbReference type="SUPFAM" id="SSF54427">
    <property type="entry name" value="NTF2-like"/>
    <property type="match status" value="1"/>
</dbReference>
<dbReference type="AlphaFoldDB" id="A0A1H9MJZ2"/>
<protein>
    <submittedName>
        <fullName evidence="2">Ketosteroid isomerase-related protein</fullName>
    </submittedName>
</protein>